<dbReference type="GO" id="GO:0006950">
    <property type="term" value="P:response to stress"/>
    <property type="evidence" value="ECO:0007669"/>
    <property type="project" value="UniProtKB-ARBA"/>
</dbReference>
<accession>A0AAU7D2Z3</accession>
<dbReference type="AlphaFoldDB" id="A0AAU7DC02"/>
<evidence type="ECO:0000256" key="2">
    <source>
        <dbReference type="PIRNR" id="PIRNR036893"/>
    </source>
</evidence>
<gene>
    <name evidence="4" type="ORF">P4G45_08040</name>
    <name evidence="5" type="ORF">P8936_08510</name>
</gene>
<dbReference type="CDD" id="cd19438">
    <property type="entry name" value="lipocalin_Blc-like"/>
    <property type="match status" value="1"/>
</dbReference>
<dbReference type="RefSeq" id="WP_348269154.1">
    <property type="nucleotide sequence ID" value="NZ_CP121194.1"/>
</dbReference>
<evidence type="ECO:0000313" key="4">
    <source>
        <dbReference type="EMBL" id="XBH11664.1"/>
    </source>
</evidence>
<reference evidence="5" key="1">
    <citation type="submission" date="2023-03" db="EMBL/GenBank/DDBJ databases">
        <title>Edaphobacter sp.</title>
        <authorList>
            <person name="Huber K.J."/>
            <person name="Papendorf J."/>
            <person name="Pilke C."/>
            <person name="Bunk B."/>
            <person name="Sproeer C."/>
            <person name="Pester M."/>
        </authorList>
    </citation>
    <scope>NUCLEOTIDE SEQUENCE</scope>
    <source>
        <strain evidence="4">DSM 109919</strain>
        <strain evidence="5">DSM 109920</strain>
    </source>
</reference>
<evidence type="ECO:0000313" key="5">
    <source>
        <dbReference type="EMBL" id="XBH15194.1"/>
    </source>
</evidence>
<dbReference type="Gene3D" id="2.40.128.20">
    <property type="match status" value="1"/>
</dbReference>
<dbReference type="PROSITE" id="PS00213">
    <property type="entry name" value="LIPOCALIN"/>
    <property type="match status" value="1"/>
</dbReference>
<dbReference type="PANTHER" id="PTHR10612:SF34">
    <property type="entry name" value="APOLIPOPROTEIN D"/>
    <property type="match status" value="1"/>
</dbReference>
<feature type="domain" description="Lipocalin/cytosolic fatty-acid binding" evidence="3">
    <location>
        <begin position="45"/>
        <end position="185"/>
    </location>
</feature>
<evidence type="ECO:0000259" key="3">
    <source>
        <dbReference type="Pfam" id="PF08212"/>
    </source>
</evidence>
<dbReference type="Pfam" id="PF08212">
    <property type="entry name" value="Lipocalin_2"/>
    <property type="match status" value="1"/>
</dbReference>
<organism evidence="5">
    <name type="scientific">Edaphobacter paludis</name>
    <dbReference type="NCBI Taxonomy" id="3035702"/>
    <lineage>
        <taxon>Bacteria</taxon>
        <taxon>Pseudomonadati</taxon>
        <taxon>Acidobacteriota</taxon>
        <taxon>Terriglobia</taxon>
        <taxon>Terriglobales</taxon>
        <taxon>Acidobacteriaceae</taxon>
        <taxon>Edaphobacter</taxon>
    </lineage>
</organism>
<dbReference type="PANTHER" id="PTHR10612">
    <property type="entry name" value="APOLIPOPROTEIN D"/>
    <property type="match status" value="1"/>
</dbReference>
<accession>A0AAU7DC02</accession>
<dbReference type="InterPro" id="IPR022271">
    <property type="entry name" value="Lipocalin_ApoD"/>
</dbReference>
<dbReference type="EMBL" id="CP121194">
    <property type="protein sequence ID" value="XBH11664.1"/>
    <property type="molecule type" value="Genomic_DNA"/>
</dbReference>
<evidence type="ECO:0000256" key="1">
    <source>
        <dbReference type="ARBA" id="ARBA00006889"/>
    </source>
</evidence>
<sequence length="187" mass="21296">MGIKKGNPLLMKVQTLIYPGFALMGVFSLARAAGVDSPLDSVPNVDLNRYVGRWYEIAKYPNRFERKCASDVKATYAIRADGKISVVNSCITHEGKLTQSRGWAKVVDRKTCSKLKVTFFWPFFGDYWIIDLGPNYEYAVIGEPSRKYLWVLSRTPKMDDTLYAELTNRLAAKGYDAARLERTKQTY</sequence>
<dbReference type="SUPFAM" id="SSF50814">
    <property type="entry name" value="Lipocalins"/>
    <property type="match status" value="1"/>
</dbReference>
<dbReference type="PIRSF" id="PIRSF036893">
    <property type="entry name" value="Lipocalin_ApoD"/>
    <property type="match status" value="1"/>
</dbReference>
<dbReference type="PRINTS" id="PR01171">
    <property type="entry name" value="BCTLIPOCALIN"/>
</dbReference>
<comment type="similarity">
    <text evidence="1 2">Belongs to the calycin superfamily. Lipocalin family.</text>
</comment>
<proteinExistence type="inferred from homology"/>
<name>A0AAU7DC02_9BACT</name>
<dbReference type="EMBL" id="CP121195">
    <property type="protein sequence ID" value="XBH15194.1"/>
    <property type="molecule type" value="Genomic_DNA"/>
</dbReference>
<dbReference type="InterPro" id="IPR000566">
    <property type="entry name" value="Lipocln_cytosolic_FA-bd_dom"/>
</dbReference>
<protein>
    <submittedName>
        <fullName evidence="5">Lipocalin family protein</fullName>
    </submittedName>
</protein>
<dbReference type="KEGG" id="epl:P4G45_08040"/>
<dbReference type="InterPro" id="IPR047202">
    <property type="entry name" value="Lipocalin_Blc-like_dom"/>
</dbReference>
<dbReference type="InterPro" id="IPR002446">
    <property type="entry name" value="Lipocalin_bac"/>
</dbReference>
<dbReference type="InterPro" id="IPR022272">
    <property type="entry name" value="Lipocalin_CS"/>
</dbReference>
<dbReference type="InterPro" id="IPR012674">
    <property type="entry name" value="Calycin"/>
</dbReference>